<sequence length="395" mass="43353">MTIGLNISHSNGVTNDSTRPANSHQPKINPDLNESLKRIAPSGASLKHPSLKQSVAATKSVAVTISMDEAMTTMKDMNKNKAQGYFTLHDGRQYEIQGGQVLRQNKGGRSIQVREGTVKIMQGKSPSSSDAKKLTEALHEPVSFVRSWKSAGFTPPTSVSGEMGIRGHQSKQDFQFIVHTANIRQLVEGTGIFSIDAEKAMSSWDVICTSIVNQDKTFTYGSVGVILKVPEQNVLAASPEDLMSEPNVGLIDRTDRLVNAPDDDEAKSLYESMPSFKRSGLLKEELARHQKHTNTPDEVLEKTRRERNEILICTSAGVNIHEGHKATGKVEIAGFFLNDDSRTPIGEVDWKGNAIPSQDEKYALFKKHAEPLAHKLGVPIIYLNGTADTYESMVD</sequence>
<reference evidence="2 3" key="1">
    <citation type="submission" date="2019-07" db="EMBL/GenBank/DDBJ databases">
        <title>Whole genome shotgun sequence of Vibrio sagamiensis NBRC 104589.</title>
        <authorList>
            <person name="Hosoyama A."/>
            <person name="Uohara A."/>
            <person name="Ohji S."/>
            <person name="Ichikawa N."/>
        </authorList>
    </citation>
    <scope>NUCLEOTIDE SEQUENCE [LARGE SCALE GENOMIC DNA]</scope>
    <source>
        <strain evidence="2 3">NBRC 104589</strain>
    </source>
</reference>
<protein>
    <submittedName>
        <fullName evidence="2">Uncharacterized protein</fullName>
    </submittedName>
</protein>
<dbReference type="Proteomes" id="UP000321922">
    <property type="component" value="Unassembled WGS sequence"/>
</dbReference>
<comment type="caution">
    <text evidence="2">The sequence shown here is derived from an EMBL/GenBank/DDBJ whole genome shotgun (WGS) entry which is preliminary data.</text>
</comment>
<feature type="compositionally biased region" description="Polar residues" evidence="1">
    <location>
        <begin position="1"/>
        <end position="26"/>
    </location>
</feature>
<proteinExistence type="predicted"/>
<dbReference type="AlphaFoldDB" id="A0A511QKC4"/>
<gene>
    <name evidence="2" type="ORF">VSA01S_37490</name>
</gene>
<evidence type="ECO:0000313" key="2">
    <source>
        <dbReference type="EMBL" id="GEM77637.1"/>
    </source>
</evidence>
<accession>A0A511QKC4</accession>
<feature type="region of interest" description="Disordered" evidence="1">
    <location>
        <begin position="1"/>
        <end position="31"/>
    </location>
</feature>
<name>A0A511QKC4_9VIBR</name>
<keyword evidence="3" id="KW-1185">Reference proteome</keyword>
<organism evidence="2 3">
    <name type="scientific">Vibrio sagamiensis NBRC 104589</name>
    <dbReference type="NCBI Taxonomy" id="1219064"/>
    <lineage>
        <taxon>Bacteria</taxon>
        <taxon>Pseudomonadati</taxon>
        <taxon>Pseudomonadota</taxon>
        <taxon>Gammaproteobacteria</taxon>
        <taxon>Vibrionales</taxon>
        <taxon>Vibrionaceae</taxon>
        <taxon>Vibrio</taxon>
    </lineage>
</organism>
<evidence type="ECO:0000256" key="1">
    <source>
        <dbReference type="SAM" id="MobiDB-lite"/>
    </source>
</evidence>
<dbReference type="RefSeq" id="WP_039983131.1">
    <property type="nucleotide sequence ID" value="NZ_BAOJ01000166.1"/>
</dbReference>
<dbReference type="EMBL" id="BJXJ01000077">
    <property type="protein sequence ID" value="GEM77637.1"/>
    <property type="molecule type" value="Genomic_DNA"/>
</dbReference>
<evidence type="ECO:0000313" key="3">
    <source>
        <dbReference type="Proteomes" id="UP000321922"/>
    </source>
</evidence>
<dbReference type="OrthoDB" id="7872116at2"/>